<keyword evidence="6 7" id="KW-0472">Membrane</keyword>
<comment type="function">
    <text evidence="7">Mechanosensitive channel that participates in the regulation of osmotic pressure changes within the cell, opening in response to stretch forces in the membrane lipid bilayer, without the need for other proteins. Contributes to normal resistance to hypoosmotic shock. Forms an ion channel of 1.0 nanosiemens conductance with a slight preference for anions.</text>
</comment>
<evidence type="ECO:0000256" key="2">
    <source>
        <dbReference type="ARBA" id="ARBA00008017"/>
    </source>
</evidence>
<dbReference type="Gene3D" id="2.30.30.60">
    <property type="match status" value="1"/>
</dbReference>
<dbReference type="SUPFAM" id="SSF82861">
    <property type="entry name" value="Mechanosensitive channel protein MscS (YggB), transmembrane region"/>
    <property type="match status" value="1"/>
</dbReference>
<protein>
    <recommendedName>
        <fullName evidence="7">Small-conductance mechanosensitive channel</fullName>
    </recommendedName>
</protein>
<proteinExistence type="inferred from homology"/>
<dbReference type="Proteomes" id="UP000245754">
    <property type="component" value="Unassembled WGS sequence"/>
</dbReference>
<dbReference type="InterPro" id="IPR006685">
    <property type="entry name" value="MscS_channel_2nd"/>
</dbReference>
<keyword evidence="7" id="KW-0407">Ion channel</keyword>
<evidence type="ECO:0000259" key="10">
    <source>
        <dbReference type="Pfam" id="PF21082"/>
    </source>
</evidence>
<evidence type="ECO:0000256" key="7">
    <source>
        <dbReference type="RuleBase" id="RU369025"/>
    </source>
</evidence>
<dbReference type="AlphaFoldDB" id="A0A316EPV2"/>
<evidence type="ECO:0000313" key="12">
    <source>
        <dbReference type="EMBL" id="PWK33083.1"/>
    </source>
</evidence>
<feature type="transmembrane region" description="Helical" evidence="7">
    <location>
        <begin position="22"/>
        <end position="44"/>
    </location>
</feature>
<dbReference type="Pfam" id="PF21088">
    <property type="entry name" value="MS_channel_1st"/>
    <property type="match status" value="1"/>
</dbReference>
<keyword evidence="3" id="KW-1003">Cell membrane</keyword>
<comment type="caution">
    <text evidence="7">Lacks conserved residue(s) required for the propagation of feature annotation.</text>
</comment>
<name>A0A316EPV2_9BURK</name>
<dbReference type="Pfam" id="PF05552">
    <property type="entry name" value="MS_channel_1st_1"/>
    <property type="match status" value="1"/>
</dbReference>
<feature type="transmembrane region" description="Helical" evidence="7">
    <location>
        <begin position="65"/>
        <end position="88"/>
    </location>
</feature>
<comment type="caution">
    <text evidence="12">The sequence shown here is derived from an EMBL/GenBank/DDBJ whole genome shotgun (WGS) entry which is preliminary data.</text>
</comment>
<organism evidence="12 13">
    <name type="scientific">Cupriavidus plantarum</name>
    <dbReference type="NCBI Taxonomy" id="942865"/>
    <lineage>
        <taxon>Bacteria</taxon>
        <taxon>Pseudomonadati</taxon>
        <taxon>Pseudomonadota</taxon>
        <taxon>Betaproteobacteria</taxon>
        <taxon>Burkholderiales</taxon>
        <taxon>Burkholderiaceae</taxon>
        <taxon>Cupriavidus</taxon>
    </lineage>
</organism>
<dbReference type="Gene3D" id="3.30.70.100">
    <property type="match status" value="1"/>
</dbReference>
<evidence type="ECO:0000256" key="6">
    <source>
        <dbReference type="ARBA" id="ARBA00023136"/>
    </source>
</evidence>
<dbReference type="InterPro" id="IPR045275">
    <property type="entry name" value="MscS_archaea/bacteria_type"/>
</dbReference>
<sequence length="312" mass="34063">MNLTFLDADKVEAAWAYLAQFAIHQGLNCLAALAILVGGWWLAARAAQTVRRTLQHTHVDDTLRPMLASVVQWIVRVLTIVLVLSQFGVQTASIIAMLGAAGLAIGLALQGTLQNIAAGIMLVLLRPFRVGQYIDAQGVAGTVRETGLFMTELTTFDGVCLRVPNSKIWGSAITNYSENLTRRMDIEVTVTFDSEVGRGLEALRQMLAAEPRLLADPKPEVMVVRYTDRGITLNARYWTSNDDFWNVQYGFYARLKAVLNAAGCEIAVPVQEVRAPGFEERLPEPAHGHGNGNGNGRDRVQRFDGVAPTSAS</sequence>
<evidence type="ECO:0000256" key="5">
    <source>
        <dbReference type="ARBA" id="ARBA00022989"/>
    </source>
</evidence>
<keyword evidence="7" id="KW-0406">Ion transport</keyword>
<keyword evidence="7" id="KW-0813">Transport</keyword>
<dbReference type="RefSeq" id="WP_109584760.1">
    <property type="nucleotide sequence ID" value="NZ_QGGT01000005.1"/>
</dbReference>
<comment type="similarity">
    <text evidence="2 7">Belongs to the MscS (TC 1.A.23) family.</text>
</comment>
<keyword evidence="13" id="KW-1185">Reference proteome</keyword>
<dbReference type="InterPro" id="IPR008910">
    <property type="entry name" value="MSC_TM_helix"/>
</dbReference>
<feature type="domain" description="Mechanosensitive ion channel transmembrane helices 2/3" evidence="11">
    <location>
        <begin position="77"/>
        <end position="110"/>
    </location>
</feature>
<dbReference type="InterPro" id="IPR023408">
    <property type="entry name" value="MscS_beta-dom_sf"/>
</dbReference>
<dbReference type="EMBL" id="QGGT01000005">
    <property type="protein sequence ID" value="PWK33083.1"/>
    <property type="molecule type" value="Genomic_DNA"/>
</dbReference>
<feature type="region of interest" description="Disordered" evidence="8">
    <location>
        <begin position="280"/>
        <end position="312"/>
    </location>
</feature>
<dbReference type="Pfam" id="PF00924">
    <property type="entry name" value="MS_channel_2nd"/>
    <property type="match status" value="1"/>
</dbReference>
<evidence type="ECO:0000256" key="4">
    <source>
        <dbReference type="ARBA" id="ARBA00022692"/>
    </source>
</evidence>
<feature type="domain" description="Mechanosensitive ion channel MscS" evidence="9">
    <location>
        <begin position="112"/>
        <end position="177"/>
    </location>
</feature>
<comment type="subcellular location">
    <subcellularLocation>
        <location evidence="7">Cell inner membrane</location>
        <topology evidence="7">Multi-pass membrane protein</topology>
    </subcellularLocation>
    <subcellularLocation>
        <location evidence="1">Cell membrane</location>
        <topology evidence="1">Multi-pass membrane protein</topology>
    </subcellularLocation>
</comment>
<dbReference type="InterPro" id="IPR011066">
    <property type="entry name" value="MscS_channel_C_sf"/>
</dbReference>
<feature type="transmembrane region" description="Helical" evidence="7">
    <location>
        <begin position="94"/>
        <end position="125"/>
    </location>
</feature>
<keyword evidence="5 7" id="KW-1133">Transmembrane helix</keyword>
<keyword evidence="4 7" id="KW-0812">Transmembrane</keyword>
<dbReference type="Gene3D" id="1.10.287.1260">
    <property type="match status" value="1"/>
</dbReference>
<dbReference type="SUPFAM" id="SSF50182">
    <property type="entry name" value="Sm-like ribonucleoproteins"/>
    <property type="match status" value="1"/>
</dbReference>
<dbReference type="GO" id="GO:0005886">
    <property type="term" value="C:plasma membrane"/>
    <property type="evidence" value="ECO:0007669"/>
    <property type="project" value="UniProtKB-SubCell"/>
</dbReference>
<reference evidence="12 13" key="1">
    <citation type="submission" date="2018-05" db="EMBL/GenBank/DDBJ databases">
        <title>Genomic Encyclopedia of Type Strains, Phase IV (KMG-V): Genome sequencing to study the core and pangenomes of soil and plant-associated prokaryotes.</title>
        <authorList>
            <person name="Whitman W."/>
        </authorList>
    </citation>
    <scope>NUCLEOTIDE SEQUENCE [LARGE SCALE GENOMIC DNA]</scope>
    <source>
        <strain evidence="12 13">SLV-132</strain>
    </source>
</reference>
<dbReference type="SUPFAM" id="SSF82689">
    <property type="entry name" value="Mechanosensitive channel protein MscS (YggB), C-terminal domain"/>
    <property type="match status" value="1"/>
</dbReference>
<evidence type="ECO:0000313" key="13">
    <source>
        <dbReference type="Proteomes" id="UP000245754"/>
    </source>
</evidence>
<evidence type="ECO:0000259" key="9">
    <source>
        <dbReference type="Pfam" id="PF00924"/>
    </source>
</evidence>
<gene>
    <name evidence="12" type="ORF">C7419_10577</name>
</gene>
<dbReference type="Pfam" id="PF21082">
    <property type="entry name" value="MS_channel_3rd"/>
    <property type="match status" value="1"/>
</dbReference>
<evidence type="ECO:0000256" key="8">
    <source>
        <dbReference type="SAM" id="MobiDB-lite"/>
    </source>
</evidence>
<dbReference type="InterPro" id="IPR011014">
    <property type="entry name" value="MscS_channel_TM-2"/>
</dbReference>
<dbReference type="InterPro" id="IPR049278">
    <property type="entry name" value="MS_channel_C"/>
</dbReference>
<dbReference type="InterPro" id="IPR010920">
    <property type="entry name" value="LSM_dom_sf"/>
</dbReference>
<keyword evidence="7" id="KW-0997">Cell inner membrane</keyword>
<evidence type="ECO:0000256" key="1">
    <source>
        <dbReference type="ARBA" id="ARBA00004651"/>
    </source>
</evidence>
<evidence type="ECO:0000256" key="3">
    <source>
        <dbReference type="ARBA" id="ARBA00022475"/>
    </source>
</evidence>
<comment type="subunit">
    <text evidence="7">Homoheptamer.</text>
</comment>
<dbReference type="PANTHER" id="PTHR30221:SF8">
    <property type="entry name" value="SMALL-CONDUCTANCE MECHANOSENSITIVE CHANNEL"/>
    <property type="match status" value="1"/>
</dbReference>
<dbReference type="InterPro" id="IPR049142">
    <property type="entry name" value="MS_channel_1st"/>
</dbReference>
<feature type="domain" description="Mechanosensitive ion channel MscS C-terminal" evidence="10">
    <location>
        <begin position="186"/>
        <end position="266"/>
    </location>
</feature>
<dbReference type="PANTHER" id="PTHR30221">
    <property type="entry name" value="SMALL-CONDUCTANCE MECHANOSENSITIVE CHANNEL"/>
    <property type="match status" value="1"/>
</dbReference>
<accession>A0A316EPV2</accession>
<dbReference type="GO" id="GO:0008381">
    <property type="term" value="F:mechanosensitive monoatomic ion channel activity"/>
    <property type="evidence" value="ECO:0007669"/>
    <property type="project" value="InterPro"/>
</dbReference>
<evidence type="ECO:0000259" key="11">
    <source>
        <dbReference type="Pfam" id="PF21088"/>
    </source>
</evidence>